<evidence type="ECO:0000256" key="1">
    <source>
        <dbReference type="ARBA" id="ARBA00022729"/>
    </source>
</evidence>
<protein>
    <submittedName>
        <fullName evidence="5">Uncharacterized protein</fullName>
    </submittedName>
</protein>
<feature type="transmembrane region" description="Helical" evidence="4">
    <location>
        <begin position="873"/>
        <end position="897"/>
    </location>
</feature>
<dbReference type="PANTHER" id="PTHR38934:SF6">
    <property type="entry name" value="CHROMOSOME UNDETERMINED SCAFFOLD_176, WHOLE GENOME SHOTGUN SEQUENCE"/>
    <property type="match status" value="1"/>
</dbReference>
<dbReference type="PANTHER" id="PTHR38934">
    <property type="entry name" value="HYPHALLY REGULATED CELL WALL PROTEIN 1"/>
    <property type="match status" value="1"/>
</dbReference>
<dbReference type="Pfam" id="PF13948">
    <property type="entry name" value="DUF4215"/>
    <property type="match status" value="3"/>
</dbReference>
<evidence type="ECO:0000313" key="5">
    <source>
        <dbReference type="EMBL" id="CAD8202409.1"/>
    </source>
</evidence>
<keyword evidence="4" id="KW-0472">Membrane</keyword>
<keyword evidence="4" id="KW-1133">Transmembrane helix</keyword>
<evidence type="ECO:0000256" key="4">
    <source>
        <dbReference type="SAM" id="Phobius"/>
    </source>
</evidence>
<keyword evidence="4" id="KW-0812">Transmembrane</keyword>
<dbReference type="InterPro" id="IPR011936">
    <property type="entry name" value="Myxo_disulph_rpt"/>
</dbReference>
<dbReference type="OrthoDB" id="28293at2759"/>
<evidence type="ECO:0000256" key="2">
    <source>
        <dbReference type="ARBA" id="ARBA00022737"/>
    </source>
</evidence>
<keyword evidence="6" id="KW-1185">Reference proteome</keyword>
<feature type="transmembrane region" description="Helical" evidence="4">
    <location>
        <begin position="1013"/>
        <end position="1032"/>
    </location>
</feature>
<organism evidence="5 6">
    <name type="scientific">Paramecium pentaurelia</name>
    <dbReference type="NCBI Taxonomy" id="43138"/>
    <lineage>
        <taxon>Eukaryota</taxon>
        <taxon>Sar</taxon>
        <taxon>Alveolata</taxon>
        <taxon>Ciliophora</taxon>
        <taxon>Intramacronucleata</taxon>
        <taxon>Oligohymenophorea</taxon>
        <taxon>Peniculida</taxon>
        <taxon>Parameciidae</taxon>
        <taxon>Paramecium</taxon>
    </lineage>
</organism>
<dbReference type="AlphaFoldDB" id="A0A8S1XMW7"/>
<dbReference type="EMBL" id="CAJJDO010000131">
    <property type="protein sequence ID" value="CAD8202409.1"/>
    <property type="molecule type" value="Genomic_DNA"/>
</dbReference>
<feature type="transmembrane region" description="Helical" evidence="4">
    <location>
        <begin position="980"/>
        <end position="1001"/>
    </location>
</feature>
<keyword evidence="3" id="KW-1015">Disulfide bond</keyword>
<keyword evidence="1" id="KW-0732">Signal</keyword>
<feature type="transmembrane region" description="Helical" evidence="4">
    <location>
        <begin position="1070"/>
        <end position="1090"/>
    </location>
</feature>
<sequence>MDIDIINNQDWKLFQQQEQLEEQQIVECQDKTIFGGMSNMVIFKTFFIPPHFAYQINFLIFSSFGLDFSITVNVDDQQINKTYSIFGLSSCGNGDGLAVTQETFLHSNKHFSPTLQIQILLPLAINEPPFFWGIADFALFIFQCPQQCDSCNDNGICDKWAQMSIYFGEEVILENEGWLKNDEFFQGIIRCGNFQMYGPFVSQDVIKFNSLIYKDHSEIRIRFKLIAIQLQNLISLKVQVNNDEQIFSTNHLINEWYLICGEYQTFTVIDGQFPHNIHYLMISIILPDIIDTDAQFGIRDFEIFIDAKNIEIQELCNDENIYAFDGCFNFQFDCCEGCSNCVQGQCMECYYTWQYDSQNYQCLSICGDNIIVGFEECDDINQLPYDGCYQCKFSCPLNCLQCKFGICLICNLSFQLVNNICTPYNTDLLNNFNQQQLLPINHNCQPECQECYNTYCIKCLKGWNLFNYQCVQDLFNDDDNTEFDDSIIDQTICGDGIIQDLEECDDGNTVPFDGCFECQYQCEENCNDCIDGKCILSESEELLKFDCDFGFYLIDQKCLSICGDQIIASDEKCDDNNNEPYDGCFQCQYSCSLYCQNCIEGQCMKCDIGYQLQNNGCQEQQCQIENLWKCNTNDQELSICYQFDNPIIQLQYLNITFNKQYILMTSSQYIKLKESQDNLTQNLEPQIINVNKQNYIITFDFQDEPTFEEFKYIQYLFTIELLKQLEVDLIFQVSFNISLINNYDLQILNKELKLKLKNPIVLNQQQKEISTKASQFNILMLIILGVSSIIILLSGNPSDCFEVLDALQYQSYLKFINVVYPENVFIYFESSELLSIQPFLIKFNLVDLFQLIFGQELLESFGKFYFYSINADLLINFQSQICQIVLMLFFAIFYFAYVKFYYKKCFTPSQMIYIKQVHSKILEKIAVILYLINQFILSLGKMFTINGLIIWFLANSWDVLFKIILYFYSKPQNSLRTIFSIPLCIVIMLFLFTISISFIIKTAQNNKLSNLKIFRHQGLIVIKKLLFLFFLIKAQDNSILQCILIALINTIYLAIIIIAKLLKYKIDKIVIFWFELPIIMFTLLSISYHPDFVKHITNNQQLLIGFIQIAILCFGLLSPLIKYGYILIKKAKDYIIQKYKSIVAQKQKQIALEQIFL</sequence>
<evidence type="ECO:0000313" key="6">
    <source>
        <dbReference type="Proteomes" id="UP000689195"/>
    </source>
</evidence>
<keyword evidence="2" id="KW-0677">Repeat</keyword>
<name>A0A8S1XMW7_9CILI</name>
<proteinExistence type="predicted"/>
<dbReference type="NCBIfam" id="TIGR02232">
    <property type="entry name" value="myxo_disulf_rpt"/>
    <property type="match status" value="2"/>
</dbReference>
<feature type="transmembrane region" description="Helical" evidence="4">
    <location>
        <begin position="1102"/>
        <end position="1128"/>
    </location>
</feature>
<feature type="transmembrane region" description="Helical" evidence="4">
    <location>
        <begin position="1038"/>
        <end position="1058"/>
    </location>
</feature>
<dbReference type="Proteomes" id="UP000689195">
    <property type="component" value="Unassembled WGS sequence"/>
</dbReference>
<gene>
    <name evidence="5" type="ORF">PPENT_87.1.T1310023</name>
</gene>
<comment type="caution">
    <text evidence="5">The sequence shown here is derived from an EMBL/GenBank/DDBJ whole genome shotgun (WGS) entry which is preliminary data.</text>
</comment>
<evidence type="ECO:0000256" key="3">
    <source>
        <dbReference type="ARBA" id="ARBA00023157"/>
    </source>
</evidence>
<accession>A0A8S1XMW7</accession>
<reference evidence="5" key="1">
    <citation type="submission" date="2021-01" db="EMBL/GenBank/DDBJ databases">
        <authorList>
            <consortium name="Genoscope - CEA"/>
            <person name="William W."/>
        </authorList>
    </citation>
    <scope>NUCLEOTIDE SEQUENCE</scope>
</reference>